<feature type="non-terminal residue" evidence="1">
    <location>
        <position position="89"/>
    </location>
</feature>
<gene>
    <name evidence="1" type="ORF">FWILDA_LOCUS18315</name>
</gene>
<evidence type="ECO:0000313" key="2">
    <source>
        <dbReference type="Proteomes" id="UP001153678"/>
    </source>
</evidence>
<dbReference type="Proteomes" id="UP001153678">
    <property type="component" value="Unassembled WGS sequence"/>
</dbReference>
<accession>A0A9W4T9J2</accession>
<reference evidence="1" key="1">
    <citation type="submission" date="2022-08" db="EMBL/GenBank/DDBJ databases">
        <authorList>
            <person name="Kallberg Y."/>
            <person name="Tangrot J."/>
            <person name="Rosling A."/>
        </authorList>
    </citation>
    <scope>NUCLEOTIDE SEQUENCE</scope>
    <source>
        <strain evidence="1">Wild A</strain>
    </source>
</reference>
<sequence>VISVKHKPLASITNNMHINKLCNNSLNNSNEATNITLNYNSHLINTPCYTTSHLSYCSTNTCPSTPTPRSPCLTDTRSSIAHNMHLSTL</sequence>
<comment type="caution">
    <text evidence="1">The sequence shown here is derived from an EMBL/GenBank/DDBJ whole genome shotgun (WGS) entry which is preliminary data.</text>
</comment>
<protein>
    <submittedName>
        <fullName evidence="1">18265_t:CDS:1</fullName>
    </submittedName>
</protein>
<proteinExistence type="predicted"/>
<feature type="non-terminal residue" evidence="1">
    <location>
        <position position="1"/>
    </location>
</feature>
<keyword evidence="2" id="KW-1185">Reference proteome</keyword>
<evidence type="ECO:0000313" key="1">
    <source>
        <dbReference type="EMBL" id="CAI2197917.1"/>
    </source>
</evidence>
<dbReference type="EMBL" id="CAMKVN010017351">
    <property type="protein sequence ID" value="CAI2197917.1"/>
    <property type="molecule type" value="Genomic_DNA"/>
</dbReference>
<name>A0A9W4T9J2_9GLOM</name>
<organism evidence="1 2">
    <name type="scientific">Funneliformis geosporum</name>
    <dbReference type="NCBI Taxonomy" id="1117311"/>
    <lineage>
        <taxon>Eukaryota</taxon>
        <taxon>Fungi</taxon>
        <taxon>Fungi incertae sedis</taxon>
        <taxon>Mucoromycota</taxon>
        <taxon>Glomeromycotina</taxon>
        <taxon>Glomeromycetes</taxon>
        <taxon>Glomerales</taxon>
        <taxon>Glomeraceae</taxon>
        <taxon>Funneliformis</taxon>
    </lineage>
</organism>
<dbReference type="AlphaFoldDB" id="A0A9W4T9J2"/>